<accession>A0A1I7X500</accession>
<evidence type="ECO:0000256" key="5">
    <source>
        <dbReference type="ARBA" id="ARBA00022741"/>
    </source>
</evidence>
<keyword evidence="7" id="KW-0648">Protein biosynthesis</keyword>
<evidence type="ECO:0000256" key="1">
    <source>
        <dbReference type="ARBA" id="ARBA00005594"/>
    </source>
</evidence>
<organism evidence="9 10">
    <name type="scientific">Heterorhabditis bacteriophora</name>
    <name type="common">Entomopathogenic nematode worm</name>
    <dbReference type="NCBI Taxonomy" id="37862"/>
    <lineage>
        <taxon>Eukaryota</taxon>
        <taxon>Metazoa</taxon>
        <taxon>Ecdysozoa</taxon>
        <taxon>Nematoda</taxon>
        <taxon>Chromadorea</taxon>
        <taxon>Rhabditida</taxon>
        <taxon>Rhabditina</taxon>
        <taxon>Rhabditomorpha</taxon>
        <taxon>Strongyloidea</taxon>
        <taxon>Heterorhabditidae</taxon>
        <taxon>Heterorhabditis</taxon>
    </lineage>
</organism>
<dbReference type="Proteomes" id="UP000095283">
    <property type="component" value="Unplaced"/>
</dbReference>
<dbReference type="PANTHER" id="PTHR45794:SF1">
    <property type="entry name" value="LEUCINE--TRNA LIGASE, CYTOPLASMIC"/>
    <property type="match status" value="1"/>
</dbReference>
<keyword evidence="5" id="KW-0547">Nucleotide-binding</keyword>
<dbReference type="Gene3D" id="3.90.740.10">
    <property type="entry name" value="Valyl/Leucyl/Isoleucyl-tRNA synthetase, editing domain"/>
    <property type="match status" value="1"/>
</dbReference>
<dbReference type="SUPFAM" id="SSF48371">
    <property type="entry name" value="ARM repeat"/>
    <property type="match status" value="1"/>
</dbReference>
<evidence type="ECO:0000313" key="10">
    <source>
        <dbReference type="WBParaSite" id="Hba_12540"/>
    </source>
</evidence>
<dbReference type="Pfam" id="PF10508">
    <property type="entry name" value="Proteasom_PSMB"/>
    <property type="match status" value="1"/>
</dbReference>
<evidence type="ECO:0000256" key="4">
    <source>
        <dbReference type="ARBA" id="ARBA00022598"/>
    </source>
</evidence>
<keyword evidence="6" id="KW-0067">ATP-binding</keyword>
<evidence type="ECO:0000256" key="2">
    <source>
        <dbReference type="ARBA" id="ARBA00006823"/>
    </source>
</evidence>
<sequence>MELTCSKVRWNRDKFMDVRRRFQANKSEVVALEILEEMMSIPMEMMDESSWLDCKDLITLLLDEISVETLLVTKQILLLTALQSCPSHVVSLLALHLSKHHPTSSSLMIESASAVAVAFARRINDPNTFEQIAILLAPLTDNDLIREELEHQLDQSKDTEHRFRIYQVLLRVMELKMFNSSLLPMLYRLRDEISSEDILTKLSTLDMMSDIAISSISNANVLIITDITDKLCLLRRNIKLSLACIKFFGSNCRFIPVFVKDYPVFMYCVLDMVHHFDLLDASLRALAFDTFAQVAYQARSKIVLQEMIGGFIKMSRRIYFLGCDKLTRVMQSFGAAIGSGPVELRVRHLDALSLIFENGNDSILSTWFSDIGTPFPSLIFALVRKPFLELRIAVLRILHVLMKRNFAVQIFLELPGFSEWLLDSSTEIEWEACQEKSTLVKILIDHSSPVIDAIMLTKLKSYFNSPRNDPQLCSDVECILQTFDVNTIDYNIFCNHFGQYIGKEFETELARVGLDCPKLLRELFPNLPLCYCLRRETGRLVIERIWIPKQYPGPSPMMRNYLVGPTVTPQPLLPIAVPQPFPSFNSMPAHLMQWMGPRPLSDQSQQSSQGFTTRPSLFATVAETIDIINSEVLKKTNVTIEELFESTERDIIANGRRLNPVIEKDFDGFVRRYITRGDIRAVEQCGSLIYKPQVVQIEESVTSRKYSTGNRVFTRDGGGEVDITIVTLPDSPPPSIKLLSSTVALQDAESGSFSEDPEDLNLQLKETSISSFHEEFNSTSRDHTEGIEFNESPNLSTGRVDITPTSDLNISSVSLEQEQPFLSMKSPLEIVPSNLLEKFEVKATITKLMTKNKCPAGNFSNMPFENSSEEINNTCKEVQCTSFLYKNLIKSAHLEDEQKLIEAKRACQEKWGKTVEELPDLLWILQLMYRKYGPVLIKEFEHKLNSIQLLLDPECKGRYEFVWERYNIDKVRMYELKIMVPYPEDKRKTLPADCIRNSQFFTLQAGIPSELFTYLERCPNRSDEIYQVIHNLVCYHLYFIIGMCNHFFSNSPKYFATFPYPYMNGRLHLGHTFTLSKCETKLVAKSGSSKYQWQIMQSLGLEDEEIKKFADTSYWLQYFPPHCISDLKKMGLKVDWRRSFITTDINPYYDSFVRWQFGKLRAGKKIDFGKRYTIYSPKDGQPCMDHDRSSGEGVGPQEYTLIKLKVIICDFLITDPKPNIIAHIKEPIYLVAATLRPETMYGQTNCYLHPDINYCAFYAGMKEDQVYIATSRAARNMSYQGLTATNGIVRYVEGLERIVLIINLKYFALYVYKGIAQLTIVGSKLMGATLIAPLTSYSKVYALPMLTIKDDKGTGVVTSVPSDSPDDYAALCDLKKKKPLREKYGIVDEMVLPYEPVSIIVATFSFFFAYQIHLTIQIPIIEIEGLGNLAAVEMCKRLKIESQNEKDKLEEAKREVYLKGFYDGVSHNGA</sequence>
<dbReference type="SUPFAM" id="SSF52374">
    <property type="entry name" value="Nucleotidylyl transferase"/>
    <property type="match status" value="1"/>
</dbReference>
<dbReference type="GO" id="GO:0002161">
    <property type="term" value="F:aminoacyl-tRNA deacylase activity"/>
    <property type="evidence" value="ECO:0007669"/>
    <property type="project" value="InterPro"/>
</dbReference>
<dbReference type="InterPro" id="IPR004493">
    <property type="entry name" value="Leu-tRNA-synth_Ia_arc/euk"/>
</dbReference>
<reference evidence="10" key="1">
    <citation type="submission" date="2016-11" db="UniProtKB">
        <authorList>
            <consortium name="WormBaseParasite"/>
        </authorList>
    </citation>
    <scope>IDENTIFICATION</scope>
</reference>
<protein>
    <recommendedName>
        <fullName evidence="3">26S proteasome non-ATPase regulatory subunit 5</fullName>
    </recommendedName>
</protein>
<dbReference type="SUPFAM" id="SSF50677">
    <property type="entry name" value="ValRS/IleRS/LeuRS editing domain"/>
    <property type="match status" value="1"/>
</dbReference>
<name>A0A1I7X500_HETBA</name>
<dbReference type="GO" id="GO:0043248">
    <property type="term" value="P:proteasome assembly"/>
    <property type="evidence" value="ECO:0007669"/>
    <property type="project" value="InterPro"/>
</dbReference>
<evidence type="ECO:0000256" key="3">
    <source>
        <dbReference type="ARBA" id="ARBA00014933"/>
    </source>
</evidence>
<dbReference type="Gene3D" id="3.40.50.620">
    <property type="entry name" value="HUPs"/>
    <property type="match status" value="1"/>
</dbReference>
<evidence type="ECO:0000256" key="8">
    <source>
        <dbReference type="ARBA" id="ARBA00023146"/>
    </source>
</evidence>
<keyword evidence="8" id="KW-0030">Aminoacyl-tRNA synthetase</keyword>
<evidence type="ECO:0000313" key="9">
    <source>
        <dbReference type="Proteomes" id="UP000095283"/>
    </source>
</evidence>
<evidence type="ECO:0000256" key="7">
    <source>
        <dbReference type="ARBA" id="ARBA00022917"/>
    </source>
</evidence>
<comment type="similarity">
    <text evidence="2">Belongs to the proteasome subunit S5B/HSM3 family.</text>
</comment>
<evidence type="ECO:0000256" key="6">
    <source>
        <dbReference type="ARBA" id="ARBA00022840"/>
    </source>
</evidence>
<keyword evidence="4" id="KW-0436">Ligase</keyword>
<dbReference type="WBParaSite" id="Hba_12540">
    <property type="protein sequence ID" value="Hba_12540"/>
    <property type="gene ID" value="Hba_12540"/>
</dbReference>
<dbReference type="InterPro" id="IPR019538">
    <property type="entry name" value="PSMD5"/>
</dbReference>
<dbReference type="InterPro" id="IPR001412">
    <property type="entry name" value="aa-tRNA-synth_I_CS"/>
</dbReference>
<keyword evidence="9" id="KW-1185">Reference proteome</keyword>
<dbReference type="GO" id="GO:0006429">
    <property type="term" value="P:leucyl-tRNA aminoacylation"/>
    <property type="evidence" value="ECO:0007669"/>
    <property type="project" value="InterPro"/>
</dbReference>
<dbReference type="InterPro" id="IPR009008">
    <property type="entry name" value="Val/Leu/Ile-tRNA-synth_edit"/>
</dbReference>
<dbReference type="InterPro" id="IPR014729">
    <property type="entry name" value="Rossmann-like_a/b/a_fold"/>
</dbReference>
<dbReference type="GO" id="GO:0005524">
    <property type="term" value="F:ATP binding"/>
    <property type="evidence" value="ECO:0007669"/>
    <property type="project" value="UniProtKB-KW"/>
</dbReference>
<dbReference type="PROSITE" id="PS00178">
    <property type="entry name" value="AA_TRNA_LIGASE_I"/>
    <property type="match status" value="1"/>
</dbReference>
<comment type="similarity">
    <text evidence="1">Belongs to the class-I aminoacyl-tRNA synthetase family.</text>
</comment>
<dbReference type="InterPro" id="IPR016024">
    <property type="entry name" value="ARM-type_fold"/>
</dbReference>
<proteinExistence type="inferred from homology"/>
<dbReference type="PANTHER" id="PTHR45794">
    <property type="entry name" value="LEUCYL-TRNA SYNTHETASE"/>
    <property type="match status" value="1"/>
</dbReference>
<dbReference type="GO" id="GO:0004823">
    <property type="term" value="F:leucine-tRNA ligase activity"/>
    <property type="evidence" value="ECO:0007669"/>
    <property type="project" value="InterPro"/>
</dbReference>